<evidence type="ECO:0000256" key="1">
    <source>
        <dbReference type="SAM" id="MobiDB-lite"/>
    </source>
</evidence>
<organism evidence="2 3">
    <name type="scientific">Allacma fusca</name>
    <dbReference type="NCBI Taxonomy" id="39272"/>
    <lineage>
        <taxon>Eukaryota</taxon>
        <taxon>Metazoa</taxon>
        <taxon>Ecdysozoa</taxon>
        <taxon>Arthropoda</taxon>
        <taxon>Hexapoda</taxon>
        <taxon>Collembola</taxon>
        <taxon>Symphypleona</taxon>
        <taxon>Sminthuridae</taxon>
        <taxon>Allacma</taxon>
    </lineage>
</organism>
<protein>
    <submittedName>
        <fullName evidence="2">Uncharacterized protein</fullName>
    </submittedName>
</protein>
<proteinExistence type="predicted"/>
<comment type="caution">
    <text evidence="2">The sequence shown here is derived from an EMBL/GenBank/DDBJ whole genome shotgun (WGS) entry which is preliminary data.</text>
</comment>
<feature type="compositionally biased region" description="Low complexity" evidence="1">
    <location>
        <begin position="103"/>
        <end position="119"/>
    </location>
</feature>
<name>A0A8J2L5A4_9HEXA</name>
<accession>A0A8J2L5A4</accession>
<evidence type="ECO:0000313" key="3">
    <source>
        <dbReference type="Proteomes" id="UP000708208"/>
    </source>
</evidence>
<sequence>MAATAPIGLTMSKVEPIELIENPLATEDEILMCPLTEEVYPKNNRLSGENSNFTVLVTSTEEPSRFGLSQSQSHHLIGTGPNKSSSSVKIVDGTRNRHSSGCLPTDPLLSSLNTTTTTTPSQLTLKLKTLQTRLEDDGYCSSFTSKNSEG</sequence>
<dbReference type="AlphaFoldDB" id="A0A8J2L5A4"/>
<feature type="compositionally biased region" description="Polar residues" evidence="1">
    <location>
        <begin position="64"/>
        <end position="74"/>
    </location>
</feature>
<dbReference type="Proteomes" id="UP000708208">
    <property type="component" value="Unassembled WGS sequence"/>
</dbReference>
<reference evidence="2" key="1">
    <citation type="submission" date="2021-06" db="EMBL/GenBank/DDBJ databases">
        <authorList>
            <person name="Hodson N. C."/>
            <person name="Mongue J. A."/>
            <person name="Jaron S. K."/>
        </authorList>
    </citation>
    <scope>NUCLEOTIDE SEQUENCE</scope>
</reference>
<keyword evidence="3" id="KW-1185">Reference proteome</keyword>
<dbReference type="EMBL" id="CAJVCH010535810">
    <property type="protein sequence ID" value="CAG7825333.1"/>
    <property type="molecule type" value="Genomic_DNA"/>
</dbReference>
<feature type="region of interest" description="Disordered" evidence="1">
    <location>
        <begin position="64"/>
        <end position="119"/>
    </location>
</feature>
<evidence type="ECO:0000313" key="2">
    <source>
        <dbReference type="EMBL" id="CAG7825333.1"/>
    </source>
</evidence>
<gene>
    <name evidence="2" type="ORF">AFUS01_LOCUS35448</name>
</gene>